<organism evidence="3 4">
    <name type="scientific">Trypanosoma theileri</name>
    <dbReference type="NCBI Taxonomy" id="67003"/>
    <lineage>
        <taxon>Eukaryota</taxon>
        <taxon>Discoba</taxon>
        <taxon>Euglenozoa</taxon>
        <taxon>Kinetoplastea</taxon>
        <taxon>Metakinetoplastina</taxon>
        <taxon>Trypanosomatida</taxon>
        <taxon>Trypanosomatidae</taxon>
        <taxon>Trypanosoma</taxon>
    </lineage>
</organism>
<dbReference type="PROSITE" id="PS51257">
    <property type="entry name" value="PROKAR_LIPOPROTEIN"/>
    <property type="match status" value="1"/>
</dbReference>
<keyword evidence="2" id="KW-0732">Signal</keyword>
<evidence type="ECO:0000256" key="2">
    <source>
        <dbReference type="SAM" id="SignalP"/>
    </source>
</evidence>
<evidence type="ECO:0000313" key="3">
    <source>
        <dbReference type="EMBL" id="ORC83568.1"/>
    </source>
</evidence>
<feature type="compositionally biased region" description="Polar residues" evidence="1">
    <location>
        <begin position="58"/>
        <end position="68"/>
    </location>
</feature>
<keyword evidence="4" id="KW-1185">Reference proteome</keyword>
<dbReference type="Proteomes" id="UP000192257">
    <property type="component" value="Unassembled WGS sequence"/>
</dbReference>
<gene>
    <name evidence="3" type="ORF">TM35_000641000</name>
</gene>
<dbReference type="RefSeq" id="XP_028877634.1">
    <property type="nucleotide sequence ID" value="XM_029031041.1"/>
</dbReference>
<accession>A0A1X0NGD4</accession>
<feature type="chain" id="PRO_5012439456" description="Mucin-associated surface protein (MASP)" evidence="2">
    <location>
        <begin position="23"/>
        <end position="167"/>
    </location>
</feature>
<feature type="compositionally biased region" description="Basic and acidic residues" evidence="1">
    <location>
        <begin position="79"/>
        <end position="117"/>
    </location>
</feature>
<evidence type="ECO:0008006" key="5">
    <source>
        <dbReference type="Google" id="ProtNLM"/>
    </source>
</evidence>
<feature type="signal peptide" evidence="2">
    <location>
        <begin position="1"/>
        <end position="22"/>
    </location>
</feature>
<dbReference type="EMBL" id="NBCO01000064">
    <property type="protein sequence ID" value="ORC83568.1"/>
    <property type="molecule type" value="Genomic_DNA"/>
</dbReference>
<evidence type="ECO:0000313" key="4">
    <source>
        <dbReference type="Proteomes" id="UP000192257"/>
    </source>
</evidence>
<dbReference type="GeneID" id="39990821"/>
<sequence length="167" mass="17303">MNRLLFFLLLVLSVACVGAVAGVEPAARAAGETGPEELTASGEGLAGVEDVRTRVESTQDLGSVPGSSDSRDGVPAGELELKGPEVDLKGPKVKLEQTQRGKEERPAEDNQEVRNPSERGNQTVQSQNHQAQTSDSEPTSSSSGSPSPAGSPTTSRTDETTTVGDTS</sequence>
<feature type="region of interest" description="Disordered" evidence="1">
    <location>
        <begin position="28"/>
        <end position="167"/>
    </location>
</feature>
<proteinExistence type="predicted"/>
<protein>
    <recommendedName>
        <fullName evidence="5">Mucin-associated surface protein (MASP)</fullName>
    </recommendedName>
</protein>
<feature type="non-terminal residue" evidence="3">
    <location>
        <position position="167"/>
    </location>
</feature>
<comment type="caution">
    <text evidence="3">The sequence shown here is derived from an EMBL/GenBank/DDBJ whole genome shotgun (WGS) entry which is preliminary data.</text>
</comment>
<dbReference type="VEuPathDB" id="TriTrypDB:TM35_000641000"/>
<feature type="compositionally biased region" description="Low complexity" evidence="1">
    <location>
        <begin position="133"/>
        <end position="167"/>
    </location>
</feature>
<dbReference type="AlphaFoldDB" id="A0A1X0NGD4"/>
<feature type="compositionally biased region" description="Polar residues" evidence="1">
    <location>
        <begin position="118"/>
        <end position="132"/>
    </location>
</feature>
<evidence type="ECO:0000256" key="1">
    <source>
        <dbReference type="SAM" id="MobiDB-lite"/>
    </source>
</evidence>
<reference evidence="3 4" key="1">
    <citation type="submission" date="2017-03" db="EMBL/GenBank/DDBJ databases">
        <title>An alternative strategy for trypanosome survival in the mammalian bloodstream revealed through genome and transcriptome analysis of the ubiquitous bovine parasite Trypanosoma (Megatrypanum) theileri.</title>
        <authorList>
            <person name="Kelly S."/>
            <person name="Ivens A."/>
            <person name="Mott A."/>
            <person name="O'Neill E."/>
            <person name="Emms D."/>
            <person name="Macleod O."/>
            <person name="Voorheis P."/>
            <person name="Matthews J."/>
            <person name="Matthews K."/>
            <person name="Carrington M."/>
        </authorList>
    </citation>
    <scope>NUCLEOTIDE SEQUENCE [LARGE SCALE GENOMIC DNA]</scope>
    <source>
        <strain evidence="3">Edinburgh</strain>
    </source>
</reference>
<name>A0A1X0NGD4_9TRYP</name>